<name>A0A1X0YA30_9BACT</name>
<protein>
    <submittedName>
        <fullName evidence="1">Uncharacterized protein</fullName>
    </submittedName>
</protein>
<organism evidence="1 2">
    <name type="scientific">Geothermobacter hydrogeniphilus</name>
    <dbReference type="NCBI Taxonomy" id="1969733"/>
    <lineage>
        <taxon>Bacteria</taxon>
        <taxon>Pseudomonadati</taxon>
        <taxon>Thermodesulfobacteriota</taxon>
        <taxon>Desulfuromonadia</taxon>
        <taxon>Desulfuromonadales</taxon>
        <taxon>Geothermobacteraceae</taxon>
        <taxon>Geothermobacter</taxon>
    </lineage>
</organism>
<reference evidence="1 2" key="1">
    <citation type="submission" date="2017-03" db="EMBL/GenBank/DDBJ databases">
        <title>Genome sequence of Geothermobacter sp. EPR-M, Deep-Sea Iron Reducer.</title>
        <authorList>
            <person name="Tully B."/>
            <person name="Savalia P."/>
            <person name="Abuyen K."/>
            <person name="Baughan C."/>
            <person name="Romero E."/>
            <person name="Ronkowski C."/>
            <person name="Torres B."/>
            <person name="Tremblay J."/>
            <person name="Trujillo A."/>
            <person name="Tyler M."/>
            <person name="Perez-Rodriguez I."/>
            <person name="Amend J."/>
        </authorList>
    </citation>
    <scope>NUCLEOTIDE SEQUENCE [LARGE SCALE GENOMIC DNA]</scope>
    <source>
        <strain evidence="1 2">EPR-M</strain>
    </source>
</reference>
<dbReference type="EMBL" id="NAAD01000004">
    <property type="protein sequence ID" value="ORJ62090.1"/>
    <property type="molecule type" value="Genomic_DNA"/>
</dbReference>
<evidence type="ECO:0000313" key="2">
    <source>
        <dbReference type="Proteomes" id="UP000193136"/>
    </source>
</evidence>
<keyword evidence="2" id="KW-1185">Reference proteome</keyword>
<accession>A0A1X0YA30</accession>
<comment type="caution">
    <text evidence="1">The sequence shown here is derived from an EMBL/GenBank/DDBJ whole genome shotgun (WGS) entry which is preliminary data.</text>
</comment>
<dbReference type="AlphaFoldDB" id="A0A1X0YA30"/>
<evidence type="ECO:0000313" key="1">
    <source>
        <dbReference type="EMBL" id="ORJ62090.1"/>
    </source>
</evidence>
<dbReference type="STRING" id="1969733.B5V00_04890"/>
<dbReference type="Proteomes" id="UP000193136">
    <property type="component" value="Unassembled WGS sequence"/>
</dbReference>
<gene>
    <name evidence="1" type="ORF">B5V00_04890</name>
</gene>
<proteinExistence type="predicted"/>
<sequence length="59" mass="6688">MRKIMGYMVLGSCRTIRAEAKIRAFEHRFRLNCRLIAVAMGQNGAGIWAERADLQPDHG</sequence>